<evidence type="ECO:0000313" key="4">
    <source>
        <dbReference type="Proteomes" id="UP000481454"/>
    </source>
</evidence>
<dbReference type="InterPro" id="IPR018873">
    <property type="entry name" value="KilA-N_DNA-bd_domain"/>
</dbReference>
<dbReference type="EMBL" id="JAALLZ010000001">
    <property type="protein sequence ID" value="NGU29049.1"/>
    <property type="molecule type" value="Genomic_DNA"/>
</dbReference>
<comment type="caution">
    <text evidence="3">The sequence shown here is derived from an EMBL/GenBank/DDBJ whole genome shotgun (WGS) entry which is preliminary data.</text>
</comment>
<protein>
    <submittedName>
        <fullName evidence="3">ORF6N domain-containing protein</fullName>
    </submittedName>
</protein>
<feature type="domain" description="KilA-N DNA-binding" evidence="2">
    <location>
        <begin position="7"/>
        <end position="91"/>
    </location>
</feature>
<sequence>MNNLIPLEFKNQRIITTKVLSEEFGTKEDNIKTNFNNNKTRFKEGKHYFQLKGDELKAFKRVVNDINDPSIKFASVLTLWTEKGAARHAKILDTDEAWDVYEELEETYFRVKNEENILDTSELSPELQMFNKMLQAVAKSEIEQKKIKQQLNEVNHHALEAKEEASKSREEVQAIRKVVAINTSNWREDSRKMIVKMAHYLGGNSYIHAVQTEVYSLMRTRLRCKLDVQLTNMRRRMAEEGVCKSKRDKLNYLDVIERDNRLKEGYLAIVKELAIKYS</sequence>
<evidence type="ECO:0000313" key="3">
    <source>
        <dbReference type="EMBL" id="NGU29049.1"/>
    </source>
</evidence>
<dbReference type="Pfam" id="PF10543">
    <property type="entry name" value="ORF6N"/>
    <property type="match status" value="1"/>
</dbReference>
<proteinExistence type="predicted"/>
<name>A0AAP7BUV8_CLOPF</name>
<feature type="coiled-coil region" evidence="1">
    <location>
        <begin position="144"/>
        <end position="171"/>
    </location>
</feature>
<organism evidence="3 4">
    <name type="scientific">Clostridium perfringens</name>
    <dbReference type="NCBI Taxonomy" id="1502"/>
    <lineage>
        <taxon>Bacteria</taxon>
        <taxon>Bacillati</taxon>
        <taxon>Bacillota</taxon>
        <taxon>Clostridia</taxon>
        <taxon>Eubacteriales</taxon>
        <taxon>Clostridiaceae</taxon>
        <taxon>Clostridium</taxon>
    </lineage>
</organism>
<dbReference type="AlphaFoldDB" id="A0AAP7BUV8"/>
<keyword evidence="1" id="KW-0175">Coiled coil</keyword>
<reference evidence="3 4" key="1">
    <citation type="submission" date="2020-02" db="EMBL/GenBank/DDBJ databases">
        <title>Genomic Insights into the Phylogeny and Genetic Plasticity of the Human and Animal Enteric Pathogen Clostridium perfringens.</title>
        <authorList>
            <person name="Feng Y."/>
            <person name="Hu Y."/>
        </authorList>
    </citation>
    <scope>NUCLEOTIDE SEQUENCE [LARGE SCALE GENOMIC DNA]</scope>
    <source>
        <strain evidence="3 4">CP-40</strain>
    </source>
</reference>
<evidence type="ECO:0000256" key="1">
    <source>
        <dbReference type="SAM" id="Coils"/>
    </source>
</evidence>
<gene>
    <name evidence="3" type="ORF">G6Z34_02830</name>
</gene>
<accession>A0AAP7BUV8</accession>
<dbReference type="RefSeq" id="WP_164800907.1">
    <property type="nucleotide sequence ID" value="NZ_CATNWT010000001.1"/>
</dbReference>
<dbReference type="Proteomes" id="UP000481454">
    <property type="component" value="Unassembled WGS sequence"/>
</dbReference>
<evidence type="ECO:0000259" key="2">
    <source>
        <dbReference type="Pfam" id="PF10543"/>
    </source>
</evidence>